<keyword evidence="8" id="KW-1185">Reference proteome</keyword>
<evidence type="ECO:0000313" key="8">
    <source>
        <dbReference type="Proteomes" id="UP000639775"/>
    </source>
</evidence>
<comment type="similarity">
    <text evidence="2">Belongs to the class I fructose-bisphosphate aldolase family.</text>
</comment>
<dbReference type="EC" id="4.1.2.13" evidence="3"/>
<dbReference type="NCBIfam" id="NF003784">
    <property type="entry name" value="PRK05377.1"/>
    <property type="match status" value="1"/>
</dbReference>
<dbReference type="RefSeq" id="WP_167193101.1">
    <property type="nucleotide sequence ID" value="NZ_JAAORB010000003.1"/>
</dbReference>
<keyword evidence="5" id="KW-0456">Lyase</keyword>
<comment type="caution">
    <text evidence="7">The sequence shown here is derived from an EMBL/GenBank/DDBJ whole genome shotgun (WGS) entry which is preliminary data.</text>
</comment>
<dbReference type="InterPro" id="IPR000741">
    <property type="entry name" value="FBA_I"/>
</dbReference>
<evidence type="ECO:0000256" key="3">
    <source>
        <dbReference type="ARBA" id="ARBA00013068"/>
    </source>
</evidence>
<sequence length="297" mass="32002">MSKERQAEQMRNGQGFIAALDQSGGSTPKALRLYGVEETQYGTDAEMFDLVHAMRTRIAQAPAFAGDKVLGAILFEMTMDREMGGKPAATYLWEDRGVVPFLKVDKGLADEDNGVQMMKPMPDLDALLERAVKAGIFGTKMRSVINAANPAGIKAVVAQQFEVAKQILGHGLIPIIEPEVTISISDKAEAEDMLLAEITAQLDALEADSQVMLKLTLPETDNLYQPLVNHPRVMRVVALSGGYSREEANARLSRNTGMIASFSRALTEGLSAQQSDDEFNTTIAASIASIRAASVAG</sequence>
<dbReference type="PANTHER" id="PTHR11627">
    <property type="entry name" value="FRUCTOSE-BISPHOSPHATE ALDOLASE"/>
    <property type="match status" value="1"/>
</dbReference>
<dbReference type="GO" id="GO:0006096">
    <property type="term" value="P:glycolytic process"/>
    <property type="evidence" value="ECO:0007669"/>
    <property type="project" value="UniProtKB-KW"/>
</dbReference>
<reference evidence="7" key="1">
    <citation type="submission" date="2020-03" db="EMBL/GenBank/DDBJ databases">
        <title>Roseovarius gahaiensis sp. nov., isolated from Gahai Saline Lake, China.</title>
        <authorList>
            <person name="Sun X."/>
        </authorList>
    </citation>
    <scope>NUCLEOTIDE SEQUENCE</scope>
    <source>
        <strain evidence="7">GH877</strain>
    </source>
</reference>
<proteinExistence type="inferred from homology"/>
<evidence type="ECO:0000256" key="1">
    <source>
        <dbReference type="ARBA" id="ARBA00004714"/>
    </source>
</evidence>
<dbReference type="EMBL" id="JAAORB010000003">
    <property type="protein sequence ID" value="NHQ73355.1"/>
    <property type="molecule type" value="Genomic_DNA"/>
</dbReference>
<dbReference type="SUPFAM" id="SSF51569">
    <property type="entry name" value="Aldolase"/>
    <property type="match status" value="1"/>
</dbReference>
<accession>A0A967EFC6</accession>
<dbReference type="InterPro" id="IPR013785">
    <property type="entry name" value="Aldolase_TIM"/>
</dbReference>
<dbReference type="GO" id="GO:0004332">
    <property type="term" value="F:fructose-bisphosphate aldolase activity"/>
    <property type="evidence" value="ECO:0007669"/>
    <property type="project" value="UniProtKB-EC"/>
</dbReference>
<dbReference type="AlphaFoldDB" id="A0A967EFC6"/>
<evidence type="ECO:0000256" key="2">
    <source>
        <dbReference type="ARBA" id="ARBA00010387"/>
    </source>
</evidence>
<organism evidence="7 8">
    <name type="scientific">Roseovarius gahaiensis</name>
    <dbReference type="NCBI Taxonomy" id="2716691"/>
    <lineage>
        <taxon>Bacteria</taxon>
        <taxon>Pseudomonadati</taxon>
        <taxon>Pseudomonadota</taxon>
        <taxon>Alphaproteobacteria</taxon>
        <taxon>Rhodobacterales</taxon>
        <taxon>Roseobacteraceae</taxon>
        <taxon>Roseovarius</taxon>
    </lineage>
</organism>
<evidence type="ECO:0000256" key="6">
    <source>
        <dbReference type="ARBA" id="ARBA00029799"/>
    </source>
</evidence>
<comment type="pathway">
    <text evidence="1">Carbohydrate degradation; glycolysis; D-glyceraldehyde 3-phosphate and glycerone phosphate from D-glucose: step 4/4.</text>
</comment>
<keyword evidence="4" id="KW-0324">Glycolysis</keyword>
<evidence type="ECO:0000313" key="7">
    <source>
        <dbReference type="EMBL" id="NHQ73355.1"/>
    </source>
</evidence>
<gene>
    <name evidence="7" type="ORF">HAT86_02600</name>
</gene>
<evidence type="ECO:0000256" key="5">
    <source>
        <dbReference type="ARBA" id="ARBA00023239"/>
    </source>
</evidence>
<evidence type="ECO:0000256" key="4">
    <source>
        <dbReference type="ARBA" id="ARBA00023152"/>
    </source>
</evidence>
<dbReference type="Pfam" id="PF00274">
    <property type="entry name" value="Glycolytic"/>
    <property type="match status" value="1"/>
</dbReference>
<dbReference type="Proteomes" id="UP000639775">
    <property type="component" value="Unassembled WGS sequence"/>
</dbReference>
<dbReference type="Gene3D" id="3.20.20.70">
    <property type="entry name" value="Aldolase class I"/>
    <property type="match status" value="1"/>
</dbReference>
<protein>
    <recommendedName>
        <fullName evidence="3">fructose-bisphosphate aldolase</fullName>
        <ecNumber evidence="3">4.1.2.13</ecNumber>
    </recommendedName>
    <alternativeName>
        <fullName evidence="6">Fructose-bisphosphate aldolase class I</fullName>
    </alternativeName>
</protein>
<name>A0A967EFC6_9RHOB</name>